<gene>
    <name evidence="1" type="ORF">LCGC14_0284830</name>
</gene>
<dbReference type="EMBL" id="LAZR01000166">
    <property type="protein sequence ID" value="KKN84819.1"/>
    <property type="molecule type" value="Genomic_DNA"/>
</dbReference>
<reference evidence="1" key="1">
    <citation type="journal article" date="2015" name="Nature">
        <title>Complex archaea that bridge the gap between prokaryotes and eukaryotes.</title>
        <authorList>
            <person name="Spang A."/>
            <person name="Saw J.H."/>
            <person name="Jorgensen S.L."/>
            <person name="Zaremba-Niedzwiedzka K."/>
            <person name="Martijn J."/>
            <person name="Lind A.E."/>
            <person name="van Eijk R."/>
            <person name="Schleper C."/>
            <person name="Guy L."/>
            <person name="Ettema T.J."/>
        </authorList>
    </citation>
    <scope>NUCLEOTIDE SEQUENCE</scope>
</reference>
<accession>A0A0F9TZW1</accession>
<name>A0A0F9TZW1_9ZZZZ</name>
<sequence>MGTRIISAVGIMVLVMMGGVILSACDDRDNAEVASPGEQCARELDEICPVEGGPESPLDNYAIREIAGYVRVKIGNGDVEGLAALMAEPGEWQQEPWFSVAEETFAFSWMRRDHPITMAASPATVAGLRRVAKTGRNRGARVAAAAALLEVDPELAKATLSDAYAVLGWMEIASGSPGPVLGVSHAPLSAGEYLRDLGVRVVREVCTFEDLERVLKRQPNSEELLALMDEDWIAEGAATLFNQRLRESFLAGTQAQLLPDRFAVAELAAECVRAVKAAGPPEDEGGDFITAEDE</sequence>
<dbReference type="AlphaFoldDB" id="A0A0F9TZW1"/>
<organism evidence="1">
    <name type="scientific">marine sediment metagenome</name>
    <dbReference type="NCBI Taxonomy" id="412755"/>
    <lineage>
        <taxon>unclassified sequences</taxon>
        <taxon>metagenomes</taxon>
        <taxon>ecological metagenomes</taxon>
    </lineage>
</organism>
<protein>
    <submittedName>
        <fullName evidence="1">Uncharacterized protein</fullName>
    </submittedName>
</protein>
<comment type="caution">
    <text evidence="1">The sequence shown here is derived from an EMBL/GenBank/DDBJ whole genome shotgun (WGS) entry which is preliminary data.</text>
</comment>
<evidence type="ECO:0000313" key="1">
    <source>
        <dbReference type="EMBL" id="KKN84819.1"/>
    </source>
</evidence>
<proteinExistence type="predicted"/>
<dbReference type="PROSITE" id="PS51257">
    <property type="entry name" value="PROKAR_LIPOPROTEIN"/>
    <property type="match status" value="1"/>
</dbReference>